<gene>
    <name evidence="1" type="ORF">pipiens_012701</name>
</gene>
<protein>
    <submittedName>
        <fullName evidence="1">Uncharacterized protein</fullName>
    </submittedName>
</protein>
<dbReference type="Proteomes" id="UP001562425">
    <property type="component" value="Unassembled WGS sequence"/>
</dbReference>
<keyword evidence="2" id="KW-1185">Reference proteome</keyword>
<sequence length="115" mass="13136">MSEGDDENAQERLPEDQLKVNLPQAARHIKYPELKLPEFSAILSTGDSWSTVYQLSLRLAPNTLREWENHSQARIVQALNPVSTRLREQRPKPATKFFTLHVSQSSDNYSQVSAM</sequence>
<dbReference type="EMBL" id="JBEHCU010008134">
    <property type="protein sequence ID" value="KAL1387550.1"/>
    <property type="molecule type" value="Genomic_DNA"/>
</dbReference>
<evidence type="ECO:0000313" key="2">
    <source>
        <dbReference type="Proteomes" id="UP001562425"/>
    </source>
</evidence>
<evidence type="ECO:0000313" key="1">
    <source>
        <dbReference type="EMBL" id="KAL1387550.1"/>
    </source>
</evidence>
<proteinExistence type="predicted"/>
<dbReference type="AlphaFoldDB" id="A0ABD1D1A9"/>
<name>A0ABD1D1A9_CULPP</name>
<comment type="caution">
    <text evidence="1">The sequence shown here is derived from an EMBL/GenBank/DDBJ whole genome shotgun (WGS) entry which is preliminary data.</text>
</comment>
<accession>A0ABD1D1A9</accession>
<organism evidence="1 2">
    <name type="scientific">Culex pipiens pipiens</name>
    <name type="common">Northern house mosquito</name>
    <dbReference type="NCBI Taxonomy" id="38569"/>
    <lineage>
        <taxon>Eukaryota</taxon>
        <taxon>Metazoa</taxon>
        <taxon>Ecdysozoa</taxon>
        <taxon>Arthropoda</taxon>
        <taxon>Hexapoda</taxon>
        <taxon>Insecta</taxon>
        <taxon>Pterygota</taxon>
        <taxon>Neoptera</taxon>
        <taxon>Endopterygota</taxon>
        <taxon>Diptera</taxon>
        <taxon>Nematocera</taxon>
        <taxon>Culicoidea</taxon>
        <taxon>Culicidae</taxon>
        <taxon>Culicinae</taxon>
        <taxon>Culicini</taxon>
        <taxon>Culex</taxon>
        <taxon>Culex</taxon>
    </lineage>
</organism>
<reference evidence="1 2" key="1">
    <citation type="submission" date="2024-05" db="EMBL/GenBank/DDBJ databases">
        <title>Culex pipiens pipiens assembly and annotation.</title>
        <authorList>
            <person name="Alout H."/>
            <person name="Durand T."/>
        </authorList>
    </citation>
    <scope>NUCLEOTIDE SEQUENCE [LARGE SCALE GENOMIC DNA]</scope>
    <source>
        <strain evidence="1">HA-2024</strain>
        <tissue evidence="1">Whole body</tissue>
    </source>
</reference>